<reference evidence="1 2" key="1">
    <citation type="submission" date="2024-01" db="EMBL/GenBank/DDBJ databases">
        <title>Genome assemblies of Stephania.</title>
        <authorList>
            <person name="Yang L."/>
        </authorList>
    </citation>
    <scope>NUCLEOTIDE SEQUENCE [LARGE SCALE GENOMIC DNA]</scope>
    <source>
        <strain evidence="1">QJT</strain>
        <tissue evidence="1">Leaf</tissue>
    </source>
</reference>
<keyword evidence="2" id="KW-1185">Reference proteome</keyword>
<gene>
    <name evidence="1" type="ORF">Sjap_021975</name>
</gene>
<accession>A0AAP0HPG3</accession>
<proteinExistence type="predicted"/>
<comment type="caution">
    <text evidence="1">The sequence shown here is derived from an EMBL/GenBank/DDBJ whole genome shotgun (WGS) entry which is preliminary data.</text>
</comment>
<dbReference type="Proteomes" id="UP001417504">
    <property type="component" value="Unassembled WGS sequence"/>
</dbReference>
<evidence type="ECO:0000313" key="1">
    <source>
        <dbReference type="EMBL" id="KAK9096478.1"/>
    </source>
</evidence>
<dbReference type="AlphaFoldDB" id="A0AAP0HPG3"/>
<dbReference type="EMBL" id="JBBNAE010000009">
    <property type="protein sequence ID" value="KAK9096478.1"/>
    <property type="molecule type" value="Genomic_DNA"/>
</dbReference>
<protein>
    <submittedName>
        <fullName evidence="1">Uncharacterized protein</fullName>
    </submittedName>
</protein>
<sequence length="52" mass="5967">MHPPSLEQMQGLTLLKQLEISGCLCLKKACDNVYGDPHEWPKISYIPHLNIY</sequence>
<evidence type="ECO:0000313" key="2">
    <source>
        <dbReference type="Proteomes" id="UP001417504"/>
    </source>
</evidence>
<name>A0AAP0HPG3_9MAGN</name>
<organism evidence="1 2">
    <name type="scientific">Stephania japonica</name>
    <dbReference type="NCBI Taxonomy" id="461633"/>
    <lineage>
        <taxon>Eukaryota</taxon>
        <taxon>Viridiplantae</taxon>
        <taxon>Streptophyta</taxon>
        <taxon>Embryophyta</taxon>
        <taxon>Tracheophyta</taxon>
        <taxon>Spermatophyta</taxon>
        <taxon>Magnoliopsida</taxon>
        <taxon>Ranunculales</taxon>
        <taxon>Menispermaceae</taxon>
        <taxon>Menispermoideae</taxon>
        <taxon>Cissampelideae</taxon>
        <taxon>Stephania</taxon>
    </lineage>
</organism>